<sequence length="139" mass="15202">MSDLRTFRPGGARIVAYAVAVIMLVLTAVIAFALPDEIYFTTAETITLWIIIGAVLVLLHGIGRSVVVAGEEGVEVVNGYRRHDVSWHEIKGFAMNEGAPWPTLVTTDDDRVMLFAIQGSDGGKYAREAVAYLRARVPR</sequence>
<evidence type="ECO:0000256" key="1">
    <source>
        <dbReference type="SAM" id="Phobius"/>
    </source>
</evidence>
<reference evidence="3 4" key="1">
    <citation type="submission" date="2018-08" db="EMBL/GenBank/DDBJ databases">
        <title>Aeromicrobium sp. M2KJ-4, whole genome shotgun sequence.</title>
        <authorList>
            <person name="Tuo L."/>
        </authorList>
    </citation>
    <scope>NUCLEOTIDE SEQUENCE [LARGE SCALE GENOMIC DNA]</scope>
    <source>
        <strain evidence="3 4">M2KJ-4</strain>
    </source>
</reference>
<dbReference type="OrthoDB" id="3824918at2"/>
<dbReference type="EMBL" id="QUBR01000002">
    <property type="protein sequence ID" value="REK70040.1"/>
    <property type="molecule type" value="Genomic_DNA"/>
</dbReference>
<feature type="domain" description="Low molecular weight protein antigen 6 PH" evidence="2">
    <location>
        <begin position="64"/>
        <end position="134"/>
    </location>
</feature>
<keyword evidence="1" id="KW-1133">Transmembrane helix</keyword>
<organism evidence="3 4">
    <name type="scientific">Aeromicrobium endophyticum</name>
    <dbReference type="NCBI Taxonomy" id="2292704"/>
    <lineage>
        <taxon>Bacteria</taxon>
        <taxon>Bacillati</taxon>
        <taxon>Actinomycetota</taxon>
        <taxon>Actinomycetes</taxon>
        <taxon>Propionibacteriales</taxon>
        <taxon>Nocardioidaceae</taxon>
        <taxon>Aeromicrobium</taxon>
    </lineage>
</organism>
<proteinExistence type="predicted"/>
<gene>
    <name evidence="3" type="ORF">DX116_12725</name>
</gene>
<keyword evidence="1" id="KW-0812">Transmembrane</keyword>
<comment type="caution">
    <text evidence="3">The sequence shown here is derived from an EMBL/GenBank/DDBJ whole genome shotgun (WGS) entry which is preliminary data.</text>
</comment>
<feature type="transmembrane region" description="Helical" evidence="1">
    <location>
        <begin position="38"/>
        <end position="59"/>
    </location>
</feature>
<dbReference type="Pfam" id="PF10756">
    <property type="entry name" value="bPH_6"/>
    <property type="match status" value="1"/>
</dbReference>
<evidence type="ECO:0000313" key="4">
    <source>
        <dbReference type="Proteomes" id="UP000265581"/>
    </source>
</evidence>
<protein>
    <submittedName>
        <fullName evidence="3">PH domain-containing protein</fullName>
    </submittedName>
</protein>
<evidence type="ECO:0000313" key="3">
    <source>
        <dbReference type="EMBL" id="REK70040.1"/>
    </source>
</evidence>
<accession>A0A371P3D1</accession>
<feature type="transmembrane region" description="Helical" evidence="1">
    <location>
        <begin position="12"/>
        <end position="32"/>
    </location>
</feature>
<keyword evidence="1" id="KW-0472">Membrane</keyword>
<dbReference type="InterPro" id="IPR019692">
    <property type="entry name" value="CFP-6_PH"/>
</dbReference>
<keyword evidence="4" id="KW-1185">Reference proteome</keyword>
<dbReference type="RefSeq" id="WP_119704638.1">
    <property type="nucleotide sequence ID" value="NZ_JBHSOI010000002.1"/>
</dbReference>
<dbReference type="Proteomes" id="UP000265581">
    <property type="component" value="Unassembled WGS sequence"/>
</dbReference>
<evidence type="ECO:0000259" key="2">
    <source>
        <dbReference type="Pfam" id="PF10756"/>
    </source>
</evidence>
<dbReference type="AlphaFoldDB" id="A0A371P3D1"/>
<name>A0A371P3D1_9ACTN</name>